<evidence type="ECO:0000256" key="3">
    <source>
        <dbReference type="SAM" id="MobiDB-lite"/>
    </source>
</evidence>
<dbReference type="AlphaFoldDB" id="A0A8C9PJY8"/>
<dbReference type="Pfam" id="PF00018">
    <property type="entry name" value="SH3_1"/>
    <property type="match status" value="1"/>
</dbReference>
<protein>
    <recommendedName>
        <fullName evidence="4">SH3 domain-containing protein</fullName>
    </recommendedName>
</protein>
<dbReference type="FunFam" id="2.30.30.40:FF:000132">
    <property type="entry name" value="jouberin isoform X2"/>
    <property type="match status" value="1"/>
</dbReference>
<dbReference type="Proteomes" id="UP000694422">
    <property type="component" value="Unplaced"/>
</dbReference>
<proteinExistence type="predicted"/>
<evidence type="ECO:0000259" key="4">
    <source>
        <dbReference type="PROSITE" id="PS50002"/>
    </source>
</evidence>
<dbReference type="SMART" id="SM00326">
    <property type="entry name" value="SH3"/>
    <property type="match status" value="1"/>
</dbReference>
<feature type="domain" description="SH3" evidence="4">
    <location>
        <begin position="1"/>
        <end position="61"/>
    </location>
</feature>
<dbReference type="InterPro" id="IPR052803">
    <property type="entry name" value="Cilium-Associated_Jouberin"/>
</dbReference>
<dbReference type="GO" id="GO:0036064">
    <property type="term" value="C:ciliary basal body"/>
    <property type="evidence" value="ECO:0007669"/>
    <property type="project" value="TreeGrafter"/>
</dbReference>
<dbReference type="InterPro" id="IPR036028">
    <property type="entry name" value="SH3-like_dom_sf"/>
</dbReference>
<evidence type="ECO:0000313" key="6">
    <source>
        <dbReference type="Proteomes" id="UP000694422"/>
    </source>
</evidence>
<reference evidence="5" key="1">
    <citation type="submission" date="2025-08" db="UniProtKB">
        <authorList>
            <consortium name="Ensembl"/>
        </authorList>
    </citation>
    <scope>IDENTIFICATION</scope>
</reference>
<keyword evidence="6" id="KW-1185">Reference proteome</keyword>
<accession>A0A8C9PJY8</accession>
<evidence type="ECO:0000256" key="1">
    <source>
        <dbReference type="ARBA" id="ARBA00022443"/>
    </source>
</evidence>
<dbReference type="PANTHER" id="PTHR44499">
    <property type="entry name" value="JOUBERIN"/>
    <property type="match status" value="1"/>
</dbReference>
<dbReference type="Gene3D" id="2.30.30.40">
    <property type="entry name" value="SH3 Domains"/>
    <property type="match status" value="1"/>
</dbReference>
<evidence type="ECO:0000313" key="5">
    <source>
        <dbReference type="Ensembl" id="ENSSDAP00000008467.1"/>
    </source>
</evidence>
<dbReference type="GO" id="GO:0044458">
    <property type="term" value="P:motile cilium assembly"/>
    <property type="evidence" value="ECO:0007669"/>
    <property type="project" value="TreeGrafter"/>
</dbReference>
<dbReference type="PANTHER" id="PTHR44499:SF1">
    <property type="entry name" value="JOUBERIN"/>
    <property type="match status" value="1"/>
</dbReference>
<sequence>MNPRPWLALYDYTASRSDELTIHCRDIIGVFFKDNEDWWYGSIGKGQEGYFPAYHVASETLYQELPPEIKERSPPLIPKEKTKTEKLSAPQKQSVSKDKSQDFRLGSQSVTHSEMGKEQSREDRGHKTDLQVKKNEQRIQKKVTQ</sequence>
<feature type="compositionally biased region" description="Basic and acidic residues" evidence="3">
    <location>
        <begin position="67"/>
        <end position="86"/>
    </location>
</feature>
<keyword evidence="1 2" id="KW-0728">SH3 domain</keyword>
<reference evidence="5" key="2">
    <citation type="submission" date="2025-09" db="UniProtKB">
        <authorList>
            <consortium name="Ensembl"/>
        </authorList>
    </citation>
    <scope>IDENTIFICATION</scope>
</reference>
<dbReference type="InterPro" id="IPR001452">
    <property type="entry name" value="SH3_domain"/>
</dbReference>
<evidence type="ECO:0000256" key="2">
    <source>
        <dbReference type="PROSITE-ProRule" id="PRU00192"/>
    </source>
</evidence>
<dbReference type="Ensembl" id="ENSSDAT00000009628.1">
    <property type="protein sequence ID" value="ENSSDAP00000008467.1"/>
    <property type="gene ID" value="ENSSDAG00000007723.1"/>
</dbReference>
<feature type="compositionally biased region" description="Basic and acidic residues" evidence="3">
    <location>
        <begin position="114"/>
        <end position="139"/>
    </location>
</feature>
<organism evidence="5 6">
    <name type="scientific">Spermophilus dauricus</name>
    <name type="common">Daurian ground squirrel</name>
    <dbReference type="NCBI Taxonomy" id="99837"/>
    <lineage>
        <taxon>Eukaryota</taxon>
        <taxon>Metazoa</taxon>
        <taxon>Chordata</taxon>
        <taxon>Craniata</taxon>
        <taxon>Vertebrata</taxon>
        <taxon>Euteleostomi</taxon>
        <taxon>Mammalia</taxon>
        <taxon>Eutheria</taxon>
        <taxon>Euarchontoglires</taxon>
        <taxon>Glires</taxon>
        <taxon>Rodentia</taxon>
        <taxon>Sciuromorpha</taxon>
        <taxon>Sciuridae</taxon>
        <taxon>Xerinae</taxon>
        <taxon>Marmotini</taxon>
        <taxon>Spermophilus</taxon>
    </lineage>
</organism>
<name>A0A8C9PJY8_SPEDA</name>
<feature type="region of interest" description="Disordered" evidence="3">
    <location>
        <begin position="66"/>
        <end position="145"/>
    </location>
</feature>
<dbReference type="PROSITE" id="PS50002">
    <property type="entry name" value="SH3"/>
    <property type="match status" value="1"/>
</dbReference>
<dbReference type="SUPFAM" id="SSF50044">
    <property type="entry name" value="SH3-domain"/>
    <property type="match status" value="1"/>
</dbReference>